<proteinExistence type="predicted"/>
<evidence type="ECO:0000313" key="2">
    <source>
        <dbReference type="EMBL" id="KAK9685762.1"/>
    </source>
</evidence>
<dbReference type="AlphaFoldDB" id="A0AAW1I9F0"/>
<feature type="compositionally biased region" description="Low complexity" evidence="1">
    <location>
        <begin position="92"/>
        <end position="103"/>
    </location>
</feature>
<accession>A0AAW1I9F0</accession>
<sequence length="111" mass="12591">MESITFDNLYASYNNGPIIAVEIVYYRITKVIHIYTYDNSASFIGMLLNQTIIDRTIENEIVIEGNNTYTRILFNTAEERQFFLNEIESDESSSSSVESSGDSAVLSQVNK</sequence>
<name>A0AAW1I9F0_POPJA</name>
<evidence type="ECO:0000313" key="3">
    <source>
        <dbReference type="Proteomes" id="UP001458880"/>
    </source>
</evidence>
<reference evidence="2 3" key="1">
    <citation type="journal article" date="2024" name="BMC Genomics">
        <title>De novo assembly and annotation of Popillia japonica's genome with initial clues to its potential as an invasive pest.</title>
        <authorList>
            <person name="Cucini C."/>
            <person name="Boschi S."/>
            <person name="Funari R."/>
            <person name="Cardaioli E."/>
            <person name="Iannotti N."/>
            <person name="Marturano G."/>
            <person name="Paoli F."/>
            <person name="Bruttini M."/>
            <person name="Carapelli A."/>
            <person name="Frati F."/>
            <person name="Nardi F."/>
        </authorList>
    </citation>
    <scope>NUCLEOTIDE SEQUENCE [LARGE SCALE GENOMIC DNA]</scope>
    <source>
        <strain evidence="2">DMR45628</strain>
    </source>
</reference>
<dbReference type="Proteomes" id="UP001458880">
    <property type="component" value="Unassembled WGS sequence"/>
</dbReference>
<organism evidence="2 3">
    <name type="scientific">Popillia japonica</name>
    <name type="common">Japanese beetle</name>
    <dbReference type="NCBI Taxonomy" id="7064"/>
    <lineage>
        <taxon>Eukaryota</taxon>
        <taxon>Metazoa</taxon>
        <taxon>Ecdysozoa</taxon>
        <taxon>Arthropoda</taxon>
        <taxon>Hexapoda</taxon>
        <taxon>Insecta</taxon>
        <taxon>Pterygota</taxon>
        <taxon>Neoptera</taxon>
        <taxon>Endopterygota</taxon>
        <taxon>Coleoptera</taxon>
        <taxon>Polyphaga</taxon>
        <taxon>Scarabaeiformia</taxon>
        <taxon>Scarabaeidae</taxon>
        <taxon>Rutelinae</taxon>
        <taxon>Popillia</taxon>
    </lineage>
</organism>
<evidence type="ECO:0000256" key="1">
    <source>
        <dbReference type="SAM" id="MobiDB-lite"/>
    </source>
</evidence>
<feature type="region of interest" description="Disordered" evidence="1">
    <location>
        <begin position="89"/>
        <end position="111"/>
    </location>
</feature>
<comment type="caution">
    <text evidence="2">The sequence shown here is derived from an EMBL/GenBank/DDBJ whole genome shotgun (WGS) entry which is preliminary data.</text>
</comment>
<gene>
    <name evidence="2" type="ORF">QE152_g37696</name>
</gene>
<dbReference type="EMBL" id="JASPKY010000752">
    <property type="protein sequence ID" value="KAK9685762.1"/>
    <property type="molecule type" value="Genomic_DNA"/>
</dbReference>
<protein>
    <submittedName>
        <fullName evidence="2">Uncharacterized protein</fullName>
    </submittedName>
</protein>
<keyword evidence="3" id="KW-1185">Reference proteome</keyword>